<dbReference type="Pfam" id="PF05199">
    <property type="entry name" value="GMC_oxred_C"/>
    <property type="match status" value="1"/>
</dbReference>
<dbReference type="Gene3D" id="3.50.50.60">
    <property type="entry name" value="FAD/NAD(P)-binding domain"/>
    <property type="match status" value="3"/>
</dbReference>
<dbReference type="PANTHER" id="PTHR46056">
    <property type="entry name" value="LONG-CHAIN-ALCOHOL OXIDASE"/>
    <property type="match status" value="1"/>
</dbReference>
<organism evidence="7 8">
    <name type="scientific">Granulicella cerasi</name>
    <dbReference type="NCBI Taxonomy" id="741063"/>
    <lineage>
        <taxon>Bacteria</taxon>
        <taxon>Pseudomonadati</taxon>
        <taxon>Acidobacteriota</taxon>
        <taxon>Terriglobia</taxon>
        <taxon>Terriglobales</taxon>
        <taxon>Acidobacteriaceae</taxon>
        <taxon>Granulicella</taxon>
    </lineage>
</organism>
<proteinExistence type="inferred from homology"/>
<dbReference type="Pfam" id="PF00732">
    <property type="entry name" value="GMC_oxred_N"/>
    <property type="match status" value="1"/>
</dbReference>
<keyword evidence="3" id="KW-0274">FAD</keyword>
<evidence type="ECO:0000256" key="2">
    <source>
        <dbReference type="ARBA" id="ARBA00022630"/>
    </source>
</evidence>
<dbReference type="InterPro" id="IPR000172">
    <property type="entry name" value="GMC_OxRdtase_N"/>
</dbReference>
<keyword evidence="4" id="KW-0560">Oxidoreductase</keyword>
<feature type="domain" description="Glucose-methanol-choline oxidoreductase N-terminal" evidence="5">
    <location>
        <begin position="92"/>
        <end position="315"/>
    </location>
</feature>
<comment type="caution">
    <text evidence="7">The sequence shown here is derived from an EMBL/GenBank/DDBJ whole genome shotgun (WGS) entry which is preliminary data.</text>
</comment>
<accession>A0ABW1ZDM9</accession>
<keyword evidence="2" id="KW-0285">Flavoprotein</keyword>
<name>A0ABW1ZDM9_9BACT</name>
<evidence type="ECO:0000313" key="7">
    <source>
        <dbReference type="EMBL" id="MFC6646963.1"/>
    </source>
</evidence>
<keyword evidence="8" id="KW-1185">Reference proteome</keyword>
<evidence type="ECO:0000259" key="5">
    <source>
        <dbReference type="Pfam" id="PF00732"/>
    </source>
</evidence>
<protein>
    <submittedName>
        <fullName evidence="7">GMC family oxidoreductase</fullName>
    </submittedName>
</protein>
<dbReference type="Proteomes" id="UP001596391">
    <property type="component" value="Unassembled WGS sequence"/>
</dbReference>
<dbReference type="InterPro" id="IPR036188">
    <property type="entry name" value="FAD/NAD-bd_sf"/>
</dbReference>
<feature type="domain" description="Glucose-methanol-choline oxidoreductase C-terminal" evidence="6">
    <location>
        <begin position="402"/>
        <end position="514"/>
    </location>
</feature>
<evidence type="ECO:0000256" key="3">
    <source>
        <dbReference type="ARBA" id="ARBA00022827"/>
    </source>
</evidence>
<dbReference type="InterPro" id="IPR007867">
    <property type="entry name" value="GMC_OxRtase_C"/>
</dbReference>
<reference evidence="8" key="1">
    <citation type="journal article" date="2019" name="Int. J. Syst. Evol. Microbiol.">
        <title>The Global Catalogue of Microorganisms (GCM) 10K type strain sequencing project: providing services to taxonomists for standard genome sequencing and annotation.</title>
        <authorList>
            <consortium name="The Broad Institute Genomics Platform"/>
            <consortium name="The Broad Institute Genome Sequencing Center for Infectious Disease"/>
            <person name="Wu L."/>
            <person name="Ma J."/>
        </authorList>
    </citation>
    <scope>NUCLEOTIDE SEQUENCE [LARGE SCALE GENOMIC DNA]</scope>
    <source>
        <strain evidence="8">CGMCC 1.16026</strain>
    </source>
</reference>
<gene>
    <name evidence="7" type="ORF">ACFQBQ_15540</name>
</gene>
<dbReference type="EMBL" id="JBHSWI010000001">
    <property type="protein sequence ID" value="MFC6646963.1"/>
    <property type="molecule type" value="Genomic_DNA"/>
</dbReference>
<evidence type="ECO:0000256" key="1">
    <source>
        <dbReference type="ARBA" id="ARBA00010790"/>
    </source>
</evidence>
<sequence>MNRLGSLRASMQRFTTAEEVDAVVIGTGAGGAPLLAKLANKGLRVVALEAGPWFESPADEFATDEVDAAKIYWTDERLSAGETPLVFGANNSGTGVGGSTLHWGAFVPRANPDDMRLRSDTGEGVDWPIRYAELEPYYREVEEFIGVSGPESYPWDATRHYPLGPIAINKPGVFMQRGFAALGLRTAAAPIAAVSERYERPEYGAREACVNRGFCHQGCRNGAKASMDVTYLPWAVERGAEIRERCFVHGFERDDAGRITAVLYRDLRSGQAIETRQRCKAVFLCAGGVESARLLLHAEIANGSGEVGKNFTAHVATQVWGTFGERVKMNIGFPATVISEDLLRPKDANFAGGYLVQSLGVVPVTWAQSVARGRGLFGAALQSYLDQYNFVAGIGINGDCLPSAKNYLELSDEVDHSGLKKPRVFFSYGKNELAMEQHATRVMTEAWQAAGASDIWSLRRTAHIIGTCRMGTDANQSVVDPHGRSHEVENLWICDNSVFPSALAANPALTIMALSLRTADAFLRGV</sequence>
<evidence type="ECO:0000313" key="8">
    <source>
        <dbReference type="Proteomes" id="UP001596391"/>
    </source>
</evidence>
<dbReference type="PANTHER" id="PTHR46056:SF12">
    <property type="entry name" value="LONG-CHAIN-ALCOHOL OXIDASE"/>
    <property type="match status" value="1"/>
</dbReference>
<comment type="similarity">
    <text evidence="1">Belongs to the GMC oxidoreductase family.</text>
</comment>
<evidence type="ECO:0000259" key="6">
    <source>
        <dbReference type="Pfam" id="PF05199"/>
    </source>
</evidence>
<dbReference type="SUPFAM" id="SSF51905">
    <property type="entry name" value="FAD/NAD(P)-binding domain"/>
    <property type="match status" value="1"/>
</dbReference>
<evidence type="ECO:0000256" key="4">
    <source>
        <dbReference type="ARBA" id="ARBA00023002"/>
    </source>
</evidence>
<dbReference type="RefSeq" id="WP_263371101.1">
    <property type="nucleotide sequence ID" value="NZ_JAGSYD010000002.1"/>
</dbReference>
<dbReference type="SUPFAM" id="SSF54373">
    <property type="entry name" value="FAD-linked reductases, C-terminal domain"/>
    <property type="match status" value="1"/>
</dbReference>